<dbReference type="Pfam" id="PF00550">
    <property type="entry name" value="PP-binding"/>
    <property type="match status" value="1"/>
</dbReference>
<dbReference type="SUPFAM" id="SSF52777">
    <property type="entry name" value="CoA-dependent acyltransferases"/>
    <property type="match status" value="2"/>
</dbReference>
<accession>A0A6M4JH86</accession>
<dbReference type="InterPro" id="IPR000873">
    <property type="entry name" value="AMP-dep_synth/lig_dom"/>
</dbReference>
<feature type="domain" description="Carrier" evidence="6">
    <location>
        <begin position="975"/>
        <end position="1050"/>
    </location>
</feature>
<organism evidence="7">
    <name type="scientific">Bacillus subtilis (strain 168)</name>
    <dbReference type="NCBI Taxonomy" id="224308"/>
    <lineage>
        <taxon>Bacteria</taxon>
        <taxon>Bacillati</taxon>
        <taxon>Bacillota</taxon>
        <taxon>Bacilli</taxon>
        <taxon>Bacillales</taxon>
        <taxon>Bacillaceae</taxon>
        <taxon>Bacillus</taxon>
    </lineage>
</organism>
<dbReference type="NCBIfam" id="TIGR01733">
    <property type="entry name" value="AA-adenyl-dom"/>
    <property type="match status" value="1"/>
</dbReference>
<proteinExistence type="inferred from homology"/>
<dbReference type="PROSITE" id="PS00012">
    <property type="entry name" value="PHOSPHOPANTETHEINE"/>
    <property type="match status" value="1"/>
</dbReference>
<dbReference type="EMBL" id="CP052842">
    <property type="protein sequence ID" value="QJP88334.1"/>
    <property type="molecule type" value="Genomic_DNA"/>
</dbReference>
<dbReference type="KEGG" id="bsu:BSU18300"/>
<dbReference type="InterPro" id="IPR029058">
    <property type="entry name" value="AB_hydrolase_fold"/>
</dbReference>
<dbReference type="InterPro" id="IPR020806">
    <property type="entry name" value="PKS_PP-bd"/>
</dbReference>
<sequence>MKKGADTMNTIKKIKNIYPLSHMQEGMLFHSFLRKEEGAYVEQSLFTIKGSLSYDWFQRSIQAIIDRHDIFRTVFLPHVPHLSGPRQVVMTEREFHLNSEDISHLPTNDQNEYIERFKEKDKQKGFDLQKDMLMRISLFKTAKDEHVCIWSHHHILMDGWCLGIVMQEFMQIYQSIHAGKPLSLDPVRPYSTYISWLTNRDKEKAAAYWDTYLKNYSAPSPLPRVSDKETKESYHREDLIFSLNKPLTDKLKETAKQHGVTLATLIQAVWGVMLQQYNRTDDVVFGAVVSGRPSEIPGVEQMIGLFINTIPIRIKTHQDETFHELLIRCQKEMLEAEPFTCQPLFDIQANTALKQELIDHIIVFENYPLQQKIADSADQTDSPLQIDQVQVSEQSGYNFNLVVAPGEELVIKFSYNAFVYDAAWISCIKRQFTQALSTAAQHPHMPIADFSFLDATEKEQIVTQFNNTKTEYPKNHTIIDLFREQAEKTPDHTALVYGNMSISYKELDKRSNALARELIQKGFRKNETAGILAAHSPEFMISVLAVLKAGGAYLPLDAELPPERVSFMLEETQAKMLIVQKGLEQNAAFSGTCIISDAQGLMEENDIPINISSSPDDLAYIMYTSGSTGRPKGVMITNRNVVSLVRNSNYTSASGDDRFIMTGSISFDAVTFEMFGALLNGASLHIIDKSTMLTPDRFGAYLLENDITVLFLTTALFNQLAQVRADMFRGLHTLYVGGEALSPALMNAVRHACPDLALHNIYGPTENTTFSTFFEMKRDYAGPIPIGKPISNSTAYILDTKGRLLPIGVPGELCVGGDGVAKGYLNRVDLTNAVFSPHPFLPGERIYRTGDLARWLPDGNLEYISRIDRQMKIRGKRIEPAEIEARLLEMEGVQEAAVTLREKDGEAQLYTHYVGDHKKTDTDFRADLARVLPDYMIPQHWVRVERMPLTGNGKIDRSALPIPENKPAKRQNIILPRNLVEEELANIWKQVLGVNTISIDDDFFAIGGHSLRALQVIHTLKHQQNIDIPIDFLFEHPTIAQLAEKLYSKQLTAANEQHVIKLNQHGAQNLFCFPPISGFGIYFKDLALLLNEKAAVYGFHFIEQDTRIEQYVNCMTDIQPEGPYVLLGYSAGGNLAFEVAQAMERKGLEVSDFIIVDAYLKEQPLPIDTGNDESAAYLPEAVREKVMKKKRNYQEYWAQLLNEGHIKASIHFIEAGIHPETSGHTGLTKWEGACGNYSEYTGFGAHKDMLEGTYAEKNADIILDILEKITSNQVILHKR</sequence>
<dbReference type="InterPro" id="IPR020802">
    <property type="entry name" value="TesA-like"/>
</dbReference>
<dbReference type="InterPro" id="IPR010071">
    <property type="entry name" value="AA_adenyl_dom"/>
</dbReference>
<dbReference type="SUPFAM" id="SSF53474">
    <property type="entry name" value="alpha/beta-Hydrolases"/>
    <property type="match status" value="1"/>
</dbReference>
<dbReference type="RefSeq" id="NP_389712.1">
    <property type="nucleotide sequence ID" value="NC_000964.3"/>
</dbReference>
<dbReference type="AlphaFoldDB" id="A0A6M4JH86"/>
<dbReference type="CDD" id="cd19543">
    <property type="entry name" value="DCL_NRPS"/>
    <property type="match status" value="1"/>
</dbReference>
<dbReference type="Pfam" id="PF00668">
    <property type="entry name" value="Condensation"/>
    <property type="match status" value="1"/>
</dbReference>
<reference evidence="7" key="1">
    <citation type="submission" date="2020-04" db="EMBL/GenBank/DDBJ databases">
        <title>Phage recombination drives evolution of spore-forming Bacilli.</title>
        <authorList>
            <person name="Dragos A."/>
            <person name="Kovacs A.T."/>
        </authorList>
    </citation>
    <scope>NUCLEOTIDE SEQUENCE</scope>
    <source>
        <strain evidence="7">168</strain>
    </source>
</reference>
<dbReference type="Gene3D" id="3.30.559.30">
    <property type="entry name" value="Nonribosomal peptide synthetase, condensation domain"/>
    <property type="match status" value="1"/>
</dbReference>
<dbReference type="Gene3D" id="1.10.287.490">
    <property type="entry name" value="Helix hairpin bin"/>
    <property type="match status" value="1"/>
</dbReference>
<dbReference type="PROSITE" id="PS50075">
    <property type="entry name" value="CARRIER"/>
    <property type="match status" value="1"/>
</dbReference>
<dbReference type="InterPro" id="IPR023213">
    <property type="entry name" value="CAT-like_dom_sf"/>
</dbReference>
<evidence type="ECO:0000256" key="1">
    <source>
        <dbReference type="ARBA" id="ARBA00001957"/>
    </source>
</evidence>
<keyword evidence="4" id="KW-0597">Phosphoprotein</keyword>
<dbReference type="InterPro" id="IPR009081">
    <property type="entry name" value="PP-bd_ACP"/>
</dbReference>
<dbReference type="Gene3D" id="3.30.300.30">
    <property type="match status" value="1"/>
</dbReference>
<evidence type="ECO:0000256" key="4">
    <source>
        <dbReference type="ARBA" id="ARBA00022553"/>
    </source>
</evidence>
<dbReference type="PROSITE" id="PS00455">
    <property type="entry name" value="AMP_BINDING"/>
    <property type="match status" value="1"/>
</dbReference>
<dbReference type="GO" id="GO:0043041">
    <property type="term" value="P:amino acid activation for nonribosomal peptide biosynthetic process"/>
    <property type="evidence" value="ECO:0007669"/>
    <property type="project" value="UniProtKB-ARBA"/>
</dbReference>
<dbReference type="Pfam" id="PF00975">
    <property type="entry name" value="Thioesterase"/>
    <property type="match status" value="1"/>
</dbReference>
<protein>
    <submittedName>
        <fullName evidence="7">Non-ribosomal plipastatin synthetase PpsE</fullName>
    </submittedName>
</protein>
<comment type="cofactor">
    <cofactor evidence="1">
        <name>pantetheine 4'-phosphate</name>
        <dbReference type="ChEBI" id="CHEBI:47942"/>
    </cofactor>
</comment>
<keyword evidence="5" id="KW-0045">Antibiotic biosynthesis</keyword>
<dbReference type="InterPro" id="IPR020459">
    <property type="entry name" value="AMP-binding"/>
</dbReference>
<dbReference type="InterPro" id="IPR036736">
    <property type="entry name" value="ACP-like_sf"/>
</dbReference>
<dbReference type="GO" id="GO:0017000">
    <property type="term" value="P:antibiotic biosynthetic process"/>
    <property type="evidence" value="ECO:0007669"/>
    <property type="project" value="UniProtKB-KW"/>
</dbReference>
<keyword evidence="3" id="KW-0596">Phosphopantetheine</keyword>
<dbReference type="GeneID" id="939956"/>
<dbReference type="InterPro" id="IPR001242">
    <property type="entry name" value="Condensation_dom"/>
</dbReference>
<dbReference type="InterPro" id="IPR001031">
    <property type="entry name" value="Thioesterase"/>
</dbReference>
<dbReference type="PANTHER" id="PTHR45527">
    <property type="entry name" value="NONRIBOSOMAL PEPTIDE SYNTHETASE"/>
    <property type="match status" value="1"/>
</dbReference>
<dbReference type="FunFam" id="3.40.50.980:FF:000002">
    <property type="entry name" value="Enterobactin synthetase component F"/>
    <property type="match status" value="1"/>
</dbReference>
<dbReference type="GO" id="GO:0044550">
    <property type="term" value="P:secondary metabolite biosynthetic process"/>
    <property type="evidence" value="ECO:0007669"/>
    <property type="project" value="UniProtKB-ARBA"/>
</dbReference>
<dbReference type="SUPFAM" id="SSF56801">
    <property type="entry name" value="Acetyl-CoA synthetase-like"/>
    <property type="match status" value="1"/>
</dbReference>
<evidence type="ECO:0000259" key="6">
    <source>
        <dbReference type="PROSITE" id="PS50075"/>
    </source>
</evidence>
<dbReference type="FunFam" id="1.10.1200.10:FF:000005">
    <property type="entry name" value="Nonribosomal peptide synthetase 1"/>
    <property type="match status" value="1"/>
</dbReference>
<dbReference type="GO" id="GO:0008610">
    <property type="term" value="P:lipid biosynthetic process"/>
    <property type="evidence" value="ECO:0007669"/>
    <property type="project" value="UniProtKB-ARBA"/>
</dbReference>
<dbReference type="FunFam" id="3.30.559.10:FF:000012">
    <property type="entry name" value="Non-ribosomal peptide synthetase"/>
    <property type="match status" value="1"/>
</dbReference>
<dbReference type="InterPro" id="IPR020845">
    <property type="entry name" value="AMP-binding_CS"/>
</dbReference>
<dbReference type="FunFam" id="3.40.50.980:FF:000001">
    <property type="entry name" value="Non-ribosomal peptide synthetase"/>
    <property type="match status" value="1"/>
</dbReference>
<evidence type="ECO:0000256" key="5">
    <source>
        <dbReference type="ARBA" id="ARBA00023194"/>
    </source>
</evidence>
<dbReference type="FunFam" id="2.30.38.10:FF:000001">
    <property type="entry name" value="Non-ribosomal peptide synthetase PvdI"/>
    <property type="match status" value="1"/>
</dbReference>
<dbReference type="Gene3D" id="3.40.50.1820">
    <property type="entry name" value="alpha/beta hydrolase"/>
    <property type="match status" value="1"/>
</dbReference>
<dbReference type="GO" id="GO:0003824">
    <property type="term" value="F:catalytic activity"/>
    <property type="evidence" value="ECO:0007669"/>
    <property type="project" value="InterPro"/>
</dbReference>
<dbReference type="Gene3D" id="3.30.559.10">
    <property type="entry name" value="Chloramphenicol acetyltransferase-like domain"/>
    <property type="match status" value="1"/>
</dbReference>
<dbReference type="Gene3D" id="1.10.1200.10">
    <property type="entry name" value="ACP-like"/>
    <property type="match status" value="1"/>
</dbReference>
<dbReference type="FunFam" id="3.40.50.12780:FF:000012">
    <property type="entry name" value="Non-ribosomal peptide synthetase"/>
    <property type="match status" value="1"/>
</dbReference>
<dbReference type="RefSeq" id="WP_010886522.1">
    <property type="nucleotide sequence ID" value="NC_000964.3"/>
</dbReference>
<evidence type="ECO:0000313" key="7">
    <source>
        <dbReference type="EMBL" id="QJP88334.1"/>
    </source>
</evidence>
<dbReference type="CDD" id="cd12117">
    <property type="entry name" value="A_NRPS_Srf_like"/>
    <property type="match status" value="1"/>
</dbReference>
<gene>
    <name evidence="7" type="primary">ppsE</name>
    <name evidence="7" type="ORF">HIR78_09940</name>
</gene>
<dbReference type="PANTHER" id="PTHR45527:SF1">
    <property type="entry name" value="FATTY ACID SYNTHASE"/>
    <property type="match status" value="1"/>
</dbReference>
<dbReference type="InterPro" id="IPR006162">
    <property type="entry name" value="Ppantetheine_attach_site"/>
</dbReference>
<evidence type="ECO:0000256" key="2">
    <source>
        <dbReference type="ARBA" id="ARBA00006432"/>
    </source>
</evidence>
<dbReference type="GO" id="GO:0031177">
    <property type="term" value="F:phosphopantetheine binding"/>
    <property type="evidence" value="ECO:0007669"/>
    <property type="project" value="InterPro"/>
</dbReference>
<name>A0A6M4JH86_BACSU</name>
<dbReference type="SUPFAM" id="SSF47336">
    <property type="entry name" value="ACP-like"/>
    <property type="match status" value="1"/>
</dbReference>
<dbReference type="OrthoDB" id="9765680at2"/>
<dbReference type="Gene3D" id="3.40.50.980">
    <property type="match status" value="2"/>
</dbReference>
<dbReference type="Pfam" id="PF13193">
    <property type="entry name" value="AMP-binding_C"/>
    <property type="match status" value="1"/>
</dbReference>
<dbReference type="InterPro" id="IPR045851">
    <property type="entry name" value="AMP-bd_C_sf"/>
</dbReference>
<dbReference type="Gene3D" id="2.30.38.10">
    <property type="entry name" value="Luciferase, Domain 3"/>
    <property type="match status" value="1"/>
</dbReference>
<comment type="similarity">
    <text evidence="2">Belongs to the ATP-dependent AMP-binding enzyme family.</text>
</comment>
<dbReference type="Pfam" id="PF00501">
    <property type="entry name" value="AMP-binding"/>
    <property type="match status" value="1"/>
</dbReference>
<dbReference type="SMART" id="SM00823">
    <property type="entry name" value="PKS_PP"/>
    <property type="match status" value="1"/>
</dbReference>
<dbReference type="FunFam" id="3.30.300.30:FF:000010">
    <property type="entry name" value="Enterobactin synthetase component F"/>
    <property type="match status" value="1"/>
</dbReference>
<dbReference type="PRINTS" id="PR00154">
    <property type="entry name" value="AMPBINDING"/>
</dbReference>
<dbReference type="InterPro" id="IPR025110">
    <property type="entry name" value="AMP-bd_C"/>
</dbReference>
<dbReference type="SMR" id="A0A6M4JH86"/>
<dbReference type="SMART" id="SM00824">
    <property type="entry name" value="PKS_TE"/>
    <property type="match status" value="1"/>
</dbReference>
<evidence type="ECO:0000256" key="3">
    <source>
        <dbReference type="ARBA" id="ARBA00022450"/>
    </source>
</evidence>